<reference evidence="2 3" key="1">
    <citation type="submission" date="2021-11" db="EMBL/GenBank/DDBJ databases">
        <authorList>
            <person name="Huq M.A."/>
        </authorList>
    </citation>
    <scope>NUCLEOTIDE SEQUENCE [LARGE SCALE GENOMIC DNA]</scope>
    <source>
        <strain evidence="2 3">MAHUQ-52</strain>
    </source>
</reference>
<evidence type="ECO:0000313" key="2">
    <source>
        <dbReference type="EMBL" id="MCC6070061.1"/>
    </source>
</evidence>
<dbReference type="Pfam" id="PF06961">
    <property type="entry name" value="DUF1294"/>
    <property type="match status" value="1"/>
</dbReference>
<keyword evidence="1" id="KW-0812">Transmembrane</keyword>
<dbReference type="RefSeq" id="WP_229430984.1">
    <property type="nucleotide sequence ID" value="NZ_JAJHPV010000004.1"/>
</dbReference>
<protein>
    <submittedName>
        <fullName evidence="2">DUF1294 domain-containing protein</fullName>
    </submittedName>
</protein>
<name>A0ABS8IQ84_9BURK</name>
<dbReference type="InterPro" id="IPR010718">
    <property type="entry name" value="DUF1294"/>
</dbReference>
<keyword evidence="3" id="KW-1185">Reference proteome</keyword>
<dbReference type="EMBL" id="JAJHPV010000004">
    <property type="protein sequence ID" value="MCC6070061.1"/>
    <property type="molecule type" value="Genomic_DNA"/>
</dbReference>
<gene>
    <name evidence="2" type="ORF">LMJ30_03675</name>
</gene>
<organism evidence="2 3">
    <name type="scientific">Massilia agrisoli</name>
    <dbReference type="NCBI Taxonomy" id="2892444"/>
    <lineage>
        <taxon>Bacteria</taxon>
        <taxon>Pseudomonadati</taxon>
        <taxon>Pseudomonadota</taxon>
        <taxon>Betaproteobacteria</taxon>
        <taxon>Burkholderiales</taxon>
        <taxon>Oxalobacteraceae</taxon>
        <taxon>Telluria group</taxon>
        <taxon>Massilia</taxon>
    </lineage>
</organism>
<evidence type="ECO:0000256" key="1">
    <source>
        <dbReference type="SAM" id="Phobius"/>
    </source>
</evidence>
<comment type="caution">
    <text evidence="2">The sequence shown here is derived from an EMBL/GenBank/DDBJ whole genome shotgun (WGS) entry which is preliminary data.</text>
</comment>
<dbReference type="Proteomes" id="UP001198701">
    <property type="component" value="Unassembled WGS sequence"/>
</dbReference>
<evidence type="ECO:0000313" key="3">
    <source>
        <dbReference type="Proteomes" id="UP001198701"/>
    </source>
</evidence>
<keyword evidence="1" id="KW-1133">Transmembrane helix</keyword>
<accession>A0ABS8IQ84</accession>
<keyword evidence="1" id="KW-0472">Membrane</keyword>
<feature type="transmembrane region" description="Helical" evidence="1">
    <location>
        <begin position="74"/>
        <end position="93"/>
    </location>
</feature>
<proteinExistence type="predicted"/>
<sequence>MIEQPFQALGALYACASTLCFAAYARDKRAARTGRRRTPEQTLLLLGLACGWPGAFLAQRALRHKSSKHAFQRKFWFTVVLNMLLAVAAVAWAS</sequence>